<organism evidence="2 3">
    <name type="scientific">Bimuria novae-zelandiae CBS 107.79</name>
    <dbReference type="NCBI Taxonomy" id="1447943"/>
    <lineage>
        <taxon>Eukaryota</taxon>
        <taxon>Fungi</taxon>
        <taxon>Dikarya</taxon>
        <taxon>Ascomycota</taxon>
        <taxon>Pezizomycotina</taxon>
        <taxon>Dothideomycetes</taxon>
        <taxon>Pleosporomycetidae</taxon>
        <taxon>Pleosporales</taxon>
        <taxon>Massarineae</taxon>
        <taxon>Didymosphaeriaceae</taxon>
        <taxon>Bimuria</taxon>
    </lineage>
</organism>
<keyword evidence="3" id="KW-1185">Reference proteome</keyword>
<dbReference type="EMBL" id="ML976671">
    <property type="protein sequence ID" value="KAF1975249.1"/>
    <property type="molecule type" value="Genomic_DNA"/>
</dbReference>
<dbReference type="PANTHER" id="PTHR21310:SF54">
    <property type="entry name" value="AMINOGLYCOSIDE PHOSPHOTRANSFERASE DOMAIN-CONTAINING PROTEIN"/>
    <property type="match status" value="1"/>
</dbReference>
<dbReference type="GO" id="GO:0016301">
    <property type="term" value="F:kinase activity"/>
    <property type="evidence" value="ECO:0007669"/>
    <property type="project" value="UniProtKB-KW"/>
</dbReference>
<dbReference type="InterPro" id="IPR051678">
    <property type="entry name" value="AGP_Transferase"/>
</dbReference>
<dbReference type="InterPro" id="IPR011009">
    <property type="entry name" value="Kinase-like_dom_sf"/>
</dbReference>
<gene>
    <name evidence="2" type="ORF">BU23DRAFT_80765</name>
</gene>
<dbReference type="SUPFAM" id="SSF56112">
    <property type="entry name" value="Protein kinase-like (PK-like)"/>
    <property type="match status" value="1"/>
</dbReference>
<dbReference type="OrthoDB" id="5404599at2759"/>
<evidence type="ECO:0000313" key="3">
    <source>
        <dbReference type="Proteomes" id="UP000800036"/>
    </source>
</evidence>
<dbReference type="Pfam" id="PF01636">
    <property type="entry name" value="APH"/>
    <property type="match status" value="1"/>
</dbReference>
<dbReference type="AlphaFoldDB" id="A0A6A5VFT1"/>
<dbReference type="CDD" id="cd05120">
    <property type="entry name" value="APH_ChoK_like"/>
    <property type="match status" value="1"/>
</dbReference>
<evidence type="ECO:0000313" key="2">
    <source>
        <dbReference type="EMBL" id="KAF1975249.1"/>
    </source>
</evidence>
<protein>
    <submittedName>
        <fullName evidence="2">Kinase-like protein</fullName>
    </submittedName>
</protein>
<name>A0A6A5VFT1_9PLEO</name>
<dbReference type="PANTHER" id="PTHR21310">
    <property type="entry name" value="AMINOGLYCOSIDE PHOSPHOTRANSFERASE-RELATED-RELATED"/>
    <property type="match status" value="1"/>
</dbReference>
<proteinExistence type="predicted"/>
<feature type="domain" description="Aminoglycoside phosphotransferase" evidence="1">
    <location>
        <begin position="83"/>
        <end position="248"/>
    </location>
</feature>
<dbReference type="Proteomes" id="UP000800036">
    <property type="component" value="Unassembled WGS sequence"/>
</dbReference>
<keyword evidence="2" id="KW-0808">Transferase</keyword>
<dbReference type="Gene3D" id="3.90.1200.10">
    <property type="match status" value="1"/>
</dbReference>
<keyword evidence="2" id="KW-0418">Kinase</keyword>
<accession>A0A6A5VFT1</accession>
<dbReference type="InterPro" id="IPR002575">
    <property type="entry name" value="Aminoglycoside_PTrfase"/>
</dbReference>
<sequence length="293" mass="34081">MAIVVDQRPFLHTNPAVFKDTSFFLANSRLPTPREVRAATTLRSENPCIASTVAFPQQNLFVKYGPRVKSSEGQCMRLVKYYLASSVPVPEVYGWDKDGDDVFLYMQLISGVPLDELWSHIGPEQKALLCEDIRRIVENLGHLKHDHSEIVGSVTRETMTDHLFQDLSDGQTPGPFKTVKQFHDWFSTIDLPPGMAPEYRHWLPDHVSIRFTHGDIHRGNIMVSPDVNAPRILAFLDWGQSGWYPEYWEYCKARLIGEYRNEWKLFAVPHIFGEALNQWYWQWHFFLERIGRF</sequence>
<reference evidence="2" key="1">
    <citation type="journal article" date="2020" name="Stud. Mycol.">
        <title>101 Dothideomycetes genomes: a test case for predicting lifestyles and emergence of pathogens.</title>
        <authorList>
            <person name="Haridas S."/>
            <person name="Albert R."/>
            <person name="Binder M."/>
            <person name="Bloem J."/>
            <person name="Labutti K."/>
            <person name="Salamov A."/>
            <person name="Andreopoulos B."/>
            <person name="Baker S."/>
            <person name="Barry K."/>
            <person name="Bills G."/>
            <person name="Bluhm B."/>
            <person name="Cannon C."/>
            <person name="Castanera R."/>
            <person name="Culley D."/>
            <person name="Daum C."/>
            <person name="Ezra D."/>
            <person name="Gonzalez J."/>
            <person name="Henrissat B."/>
            <person name="Kuo A."/>
            <person name="Liang C."/>
            <person name="Lipzen A."/>
            <person name="Lutzoni F."/>
            <person name="Magnuson J."/>
            <person name="Mondo S."/>
            <person name="Nolan M."/>
            <person name="Ohm R."/>
            <person name="Pangilinan J."/>
            <person name="Park H.-J."/>
            <person name="Ramirez L."/>
            <person name="Alfaro M."/>
            <person name="Sun H."/>
            <person name="Tritt A."/>
            <person name="Yoshinaga Y."/>
            <person name="Zwiers L.-H."/>
            <person name="Turgeon B."/>
            <person name="Goodwin S."/>
            <person name="Spatafora J."/>
            <person name="Crous P."/>
            <person name="Grigoriev I."/>
        </authorList>
    </citation>
    <scope>NUCLEOTIDE SEQUENCE</scope>
    <source>
        <strain evidence="2">CBS 107.79</strain>
    </source>
</reference>
<evidence type="ECO:0000259" key="1">
    <source>
        <dbReference type="Pfam" id="PF01636"/>
    </source>
</evidence>